<evidence type="ECO:0000313" key="5">
    <source>
        <dbReference type="Proteomes" id="UP001458880"/>
    </source>
</evidence>
<dbReference type="InterPro" id="IPR050541">
    <property type="entry name" value="LRR_TM_domain-containing"/>
</dbReference>
<gene>
    <name evidence="4" type="ORF">QE152_g25215</name>
</gene>
<dbReference type="PROSITE" id="PS51450">
    <property type="entry name" value="LRR"/>
    <property type="match status" value="5"/>
</dbReference>
<evidence type="ECO:0000256" key="1">
    <source>
        <dbReference type="ARBA" id="ARBA00022614"/>
    </source>
</evidence>
<dbReference type="InterPro" id="IPR003591">
    <property type="entry name" value="Leu-rich_rpt_typical-subtyp"/>
</dbReference>
<dbReference type="PANTHER" id="PTHR24369:SF211">
    <property type="entry name" value="LEUCINE-RICH REPEAT-CONTAINING PROTEIN 15-LIKE"/>
    <property type="match status" value="1"/>
</dbReference>
<dbReference type="EMBL" id="JASPKY010000271">
    <property type="protein sequence ID" value="KAK9711886.1"/>
    <property type="molecule type" value="Genomic_DNA"/>
</dbReference>
<dbReference type="PANTHER" id="PTHR24369">
    <property type="entry name" value="ANTIGEN BSP, PUTATIVE-RELATED"/>
    <property type="match status" value="1"/>
</dbReference>
<organism evidence="4 5">
    <name type="scientific">Popillia japonica</name>
    <name type="common">Japanese beetle</name>
    <dbReference type="NCBI Taxonomy" id="7064"/>
    <lineage>
        <taxon>Eukaryota</taxon>
        <taxon>Metazoa</taxon>
        <taxon>Ecdysozoa</taxon>
        <taxon>Arthropoda</taxon>
        <taxon>Hexapoda</taxon>
        <taxon>Insecta</taxon>
        <taxon>Pterygota</taxon>
        <taxon>Neoptera</taxon>
        <taxon>Endopterygota</taxon>
        <taxon>Coleoptera</taxon>
        <taxon>Polyphaga</taxon>
        <taxon>Scarabaeiformia</taxon>
        <taxon>Scarabaeidae</taxon>
        <taxon>Rutelinae</taxon>
        <taxon>Popillia</taxon>
    </lineage>
</organism>
<sequence>MYNNGSLTLSCDTPLFKESFTLARSANFKIMRSPIKNLELIVTTKRCELQWLLKLHCYLLLKLLLYRKNETYIYHCYTPNYSISCNGTGITSAYTSELSSHVKSITFNWTTSLQIPPLAFSEYFNLVTLDITYGLIKELQSGAFGRLNHLEELRLTNHALKKIPIDVFNSLSLLKTLNLTSNKLDTIEEDAFLGLTNLTHLYISHNNISNTRELDNVCETLVVLDLAYNEISTLTSFRNFQELKVLYLNNNKITEISCNIFANISLRILNLQDNFIKQMDSNAFSELSTLVSLNLASNDLYYFKNGRFPIGLFRNNKFLESLNVSKTNLNVLPVGAFTGLEHLVTLDLSHNNLGNLPKANFHSLKYVENLYINNNYLRRLEYDRFWKLQAINLNNNPWNCDSLSSMLEKIKEGVVIQGYNSTSTNILGIGCSEIRDNDYVSSNCTTAEDMQDIISNMLSEQYQNYSTETIHQVKIIFKELVEMFFANFTTSNLAHFYMPNSTNMQEYDTTFERFETYADGVHLDENELDETINNFSMRLANNSQKWMSKDCSSQNRSHFVTVLLSSVFVTLLIVLIFTMYMTYILMTMNNVQKCQISQLPLHDYRLSETPLLQNEN</sequence>
<evidence type="ECO:0000313" key="4">
    <source>
        <dbReference type="EMBL" id="KAK9711886.1"/>
    </source>
</evidence>
<keyword evidence="3" id="KW-0812">Transmembrane</keyword>
<accession>A0AAW1K0Y2</accession>
<dbReference type="GO" id="GO:0005886">
    <property type="term" value="C:plasma membrane"/>
    <property type="evidence" value="ECO:0007669"/>
    <property type="project" value="TreeGrafter"/>
</dbReference>
<name>A0AAW1K0Y2_POPJA</name>
<keyword evidence="1" id="KW-0433">Leucine-rich repeat</keyword>
<proteinExistence type="predicted"/>
<protein>
    <submittedName>
        <fullName evidence="4">Leucine rich repeat</fullName>
    </submittedName>
</protein>
<dbReference type="Proteomes" id="UP001458880">
    <property type="component" value="Unassembled WGS sequence"/>
</dbReference>
<keyword evidence="2" id="KW-0677">Repeat</keyword>
<dbReference type="Gene3D" id="3.80.10.10">
    <property type="entry name" value="Ribonuclease Inhibitor"/>
    <property type="match status" value="3"/>
</dbReference>
<dbReference type="InterPro" id="IPR001611">
    <property type="entry name" value="Leu-rich_rpt"/>
</dbReference>
<comment type="caution">
    <text evidence="4">The sequence shown here is derived from an EMBL/GenBank/DDBJ whole genome shotgun (WGS) entry which is preliminary data.</text>
</comment>
<dbReference type="Pfam" id="PF13855">
    <property type="entry name" value="LRR_8"/>
    <property type="match status" value="3"/>
</dbReference>
<dbReference type="SMART" id="SM00365">
    <property type="entry name" value="LRR_SD22"/>
    <property type="match status" value="4"/>
</dbReference>
<dbReference type="SUPFAM" id="SSF52058">
    <property type="entry name" value="L domain-like"/>
    <property type="match status" value="1"/>
</dbReference>
<evidence type="ECO:0000256" key="2">
    <source>
        <dbReference type="ARBA" id="ARBA00022737"/>
    </source>
</evidence>
<feature type="transmembrane region" description="Helical" evidence="3">
    <location>
        <begin position="559"/>
        <end position="583"/>
    </location>
</feature>
<dbReference type="SMART" id="SM00369">
    <property type="entry name" value="LRR_TYP"/>
    <property type="match status" value="8"/>
</dbReference>
<reference evidence="4 5" key="1">
    <citation type="journal article" date="2024" name="BMC Genomics">
        <title>De novo assembly and annotation of Popillia japonica's genome with initial clues to its potential as an invasive pest.</title>
        <authorList>
            <person name="Cucini C."/>
            <person name="Boschi S."/>
            <person name="Funari R."/>
            <person name="Cardaioli E."/>
            <person name="Iannotti N."/>
            <person name="Marturano G."/>
            <person name="Paoli F."/>
            <person name="Bruttini M."/>
            <person name="Carapelli A."/>
            <person name="Frati F."/>
            <person name="Nardi F."/>
        </authorList>
    </citation>
    <scope>NUCLEOTIDE SEQUENCE [LARGE SCALE GENOMIC DNA]</scope>
    <source>
        <strain evidence="4">DMR45628</strain>
    </source>
</reference>
<keyword evidence="3" id="KW-0472">Membrane</keyword>
<keyword evidence="3" id="KW-1133">Transmembrane helix</keyword>
<keyword evidence="5" id="KW-1185">Reference proteome</keyword>
<dbReference type="AlphaFoldDB" id="A0AAW1K0Y2"/>
<evidence type="ECO:0000256" key="3">
    <source>
        <dbReference type="SAM" id="Phobius"/>
    </source>
</evidence>
<dbReference type="InterPro" id="IPR032675">
    <property type="entry name" value="LRR_dom_sf"/>
</dbReference>